<feature type="domain" description="Beta-lactamase-related" evidence="1">
    <location>
        <begin position="53"/>
        <end position="361"/>
    </location>
</feature>
<dbReference type="Pfam" id="PF00144">
    <property type="entry name" value="Beta-lactamase"/>
    <property type="match status" value="1"/>
</dbReference>
<dbReference type="EMBL" id="BNAU01000002">
    <property type="protein sequence ID" value="GHE88091.1"/>
    <property type="molecule type" value="Genomic_DNA"/>
</dbReference>
<name>A0ABQ3IPM9_9PSEU</name>
<dbReference type="PROSITE" id="PS51318">
    <property type="entry name" value="TAT"/>
    <property type="match status" value="1"/>
</dbReference>
<dbReference type="PANTHER" id="PTHR46825:SF7">
    <property type="entry name" value="D-ALANYL-D-ALANINE CARBOXYPEPTIDASE"/>
    <property type="match status" value="1"/>
</dbReference>
<dbReference type="InterPro" id="IPR006311">
    <property type="entry name" value="TAT_signal"/>
</dbReference>
<dbReference type="Proteomes" id="UP000605897">
    <property type="component" value="Unassembled WGS sequence"/>
</dbReference>
<reference evidence="3" key="1">
    <citation type="journal article" date="2019" name="Int. J. Syst. Evol. Microbiol.">
        <title>The Global Catalogue of Microorganisms (GCM) 10K type strain sequencing project: providing services to taxonomists for standard genome sequencing and annotation.</title>
        <authorList>
            <consortium name="The Broad Institute Genomics Platform"/>
            <consortium name="The Broad Institute Genome Sequencing Center for Infectious Disease"/>
            <person name="Wu L."/>
            <person name="Ma J."/>
        </authorList>
    </citation>
    <scope>NUCLEOTIDE SEQUENCE [LARGE SCALE GENOMIC DNA]</scope>
    <source>
        <strain evidence="3">CGMCC 4.7677</strain>
    </source>
</reference>
<gene>
    <name evidence="2" type="ORF">GCM10017786_20040</name>
</gene>
<evidence type="ECO:0000259" key="1">
    <source>
        <dbReference type="Pfam" id="PF00144"/>
    </source>
</evidence>
<sequence>MALSRRTVLKLGALGTVGCAAVTGRAAAGESPPVERALRDAMRELHAAPGGPPAITVAIRRDHGTAFHSVGVSDVATGRKPRAGDHMRVASVAKAFSAATALVLVSRGRLGLDDTVGQRLDGFPPRWSGVTLRQLLGHTSGIPDFSRSPRFVEALVASLQDPPPPRALLGYLDDPGPDFPPGTRYAYSNSDNILVALMCEAAAGARYEDLLQRLVTQPLNLLSTSLPRGSALPEPFLHGYDGDEDVSRLVAAGWSWASGGVVSTPADLARFIAGYRDLLHPAVRAAQLTFRPGGSEPPGPGTNAAGLGIFRYDTRYGRVYGHTGNTPGYTQFAAATRDGRRAVAVSATAQITPGSDPVLFERLRGIYELAVGALLQTSVRS</sequence>
<dbReference type="InterPro" id="IPR001466">
    <property type="entry name" value="Beta-lactam-related"/>
</dbReference>
<dbReference type="PANTHER" id="PTHR46825">
    <property type="entry name" value="D-ALANYL-D-ALANINE-CARBOXYPEPTIDASE/ENDOPEPTIDASE AMPH"/>
    <property type="match status" value="1"/>
</dbReference>
<proteinExistence type="predicted"/>
<dbReference type="SUPFAM" id="SSF56601">
    <property type="entry name" value="beta-lactamase/transpeptidase-like"/>
    <property type="match status" value="1"/>
</dbReference>
<comment type="caution">
    <text evidence="2">The sequence shown here is derived from an EMBL/GenBank/DDBJ whole genome shotgun (WGS) entry which is preliminary data.</text>
</comment>
<accession>A0ABQ3IPM9</accession>
<organism evidence="2 3">
    <name type="scientific">Amycolatopsis deserti</name>
    <dbReference type="NCBI Taxonomy" id="185696"/>
    <lineage>
        <taxon>Bacteria</taxon>
        <taxon>Bacillati</taxon>
        <taxon>Actinomycetota</taxon>
        <taxon>Actinomycetes</taxon>
        <taxon>Pseudonocardiales</taxon>
        <taxon>Pseudonocardiaceae</taxon>
        <taxon>Amycolatopsis</taxon>
    </lineage>
</organism>
<dbReference type="InterPro" id="IPR050491">
    <property type="entry name" value="AmpC-like"/>
</dbReference>
<evidence type="ECO:0000313" key="2">
    <source>
        <dbReference type="EMBL" id="GHE88091.1"/>
    </source>
</evidence>
<keyword evidence="3" id="KW-1185">Reference proteome</keyword>
<dbReference type="InterPro" id="IPR012338">
    <property type="entry name" value="Beta-lactam/transpept-like"/>
</dbReference>
<protein>
    <recommendedName>
        <fullName evidence="1">Beta-lactamase-related domain-containing protein</fullName>
    </recommendedName>
</protein>
<evidence type="ECO:0000313" key="3">
    <source>
        <dbReference type="Proteomes" id="UP000605897"/>
    </source>
</evidence>
<dbReference type="Gene3D" id="3.40.710.10">
    <property type="entry name" value="DD-peptidase/beta-lactamase superfamily"/>
    <property type="match status" value="1"/>
</dbReference>
<dbReference type="RefSeq" id="WP_191244235.1">
    <property type="nucleotide sequence ID" value="NZ_BNAU01000002.1"/>
</dbReference>